<keyword evidence="2" id="KW-1185">Reference proteome</keyword>
<dbReference type="InterPro" id="IPR009061">
    <property type="entry name" value="DNA-bd_dom_put_sf"/>
</dbReference>
<dbReference type="KEGG" id="ptp:RCA23_c22860"/>
<evidence type="ECO:0000313" key="2">
    <source>
        <dbReference type="Proteomes" id="UP000028680"/>
    </source>
</evidence>
<dbReference type="EMBL" id="CP003984">
    <property type="protein sequence ID" value="AII87809.1"/>
    <property type="molecule type" value="Genomic_DNA"/>
</dbReference>
<organism evidence="1 2">
    <name type="scientific">Planktomarina temperata RCA23</name>
    <dbReference type="NCBI Taxonomy" id="666509"/>
    <lineage>
        <taxon>Bacteria</taxon>
        <taxon>Pseudomonadati</taxon>
        <taxon>Pseudomonadota</taxon>
        <taxon>Alphaproteobacteria</taxon>
        <taxon>Rhodobacterales</taxon>
        <taxon>Paracoccaceae</taxon>
        <taxon>Planktomarina</taxon>
    </lineage>
</organism>
<protein>
    <recommendedName>
        <fullName evidence="3">AlpA family transcriptional regulator</fullName>
    </recommendedName>
</protein>
<evidence type="ECO:0000313" key="1">
    <source>
        <dbReference type="EMBL" id="AII87809.1"/>
    </source>
</evidence>
<dbReference type="SUPFAM" id="SSF46955">
    <property type="entry name" value="Putative DNA-binding domain"/>
    <property type="match status" value="1"/>
</dbReference>
<accession>A0AAN0RKD3</accession>
<sequence>MTMQTTLTPTPKNRRQAFLSDRQVAERYSVSRQTPWGWLKKGVDFPQPISLSRGCTRWRLADLEAWENAQHSTHK</sequence>
<name>A0AAN0RKD3_9RHOB</name>
<dbReference type="AlphaFoldDB" id="A0AAN0RKD3"/>
<gene>
    <name evidence="1" type="ORF">RCA23_c22860</name>
</gene>
<reference evidence="1 2" key="1">
    <citation type="journal article" date="2014" name="ISME J.">
        <title>Adaptation of an abundant Roseobacter RCA organism to pelagic systems revealed by genomic and transcriptomic analyses.</title>
        <authorList>
            <person name="Voget S."/>
            <person name="Wemheuer B."/>
            <person name="Brinkhoff T."/>
            <person name="Vollmers J."/>
            <person name="Dietrich S."/>
            <person name="Giebel H.A."/>
            <person name="Beardsley C."/>
            <person name="Sardemann C."/>
            <person name="Bakenhus I."/>
            <person name="Billerbeck S."/>
            <person name="Daniel R."/>
            <person name="Simon M."/>
        </authorList>
    </citation>
    <scope>NUCLEOTIDE SEQUENCE [LARGE SCALE GENOMIC DNA]</scope>
    <source>
        <strain evidence="1 2">RCA23</strain>
    </source>
</reference>
<dbReference type="Proteomes" id="UP000028680">
    <property type="component" value="Chromosome"/>
</dbReference>
<evidence type="ECO:0008006" key="3">
    <source>
        <dbReference type="Google" id="ProtNLM"/>
    </source>
</evidence>
<proteinExistence type="predicted"/>